<dbReference type="Pfam" id="PF11951">
    <property type="entry name" value="Fungal_trans_2"/>
    <property type="match status" value="1"/>
</dbReference>
<sequence>MSEPLLKGSTAPWGADLLAHVADFKSSFGHHTPHDSFGMPEESEGSILSAGMLDLIAKSKISISRSWGFPSSAQTCFDQMWPQDQSQGLSRARFRADPITRRAMHSESMTDASTSVIHRVVRQLIPRSVNANAQMRESYLAFILSEYESHRLRKFFRSPPSSQSQGLLSRMKRSETLLGFMYLGAKVFEALADKPRNSTMRSCAHWIDRYDRKFTSDPLNPSVEQGSDRLTQLLELVYLKIMVVNTIAGYLFLQRALSTFLHMVSVDPRLYSEHRGLLVISLSRVLTISRYEIRRFVFYDIMCALVLGVPPLAEYNFGDSLESSLPIEGFHGIPAQWVVDIGYVHHWRSTQPEVLNQDDWGSLESRTLAWKPRMVELYSEESTELIARMAVQESWRHATLIYIYMGMCKFDSHNPRVQFSVRQIIQLVRLIAETPIEVHFSVPCIIAGVAARYENQRALVKSKLLSFCNTHIWILRGADFVPVLNYLWQGAAATGRAVLWEDYVDARCTILPIA</sequence>
<dbReference type="OrthoDB" id="4491390at2759"/>
<name>A0A5N5QFF1_9AGAM</name>
<dbReference type="EMBL" id="SSOP01000167">
    <property type="protein sequence ID" value="KAB5590472.1"/>
    <property type="molecule type" value="Genomic_DNA"/>
</dbReference>
<evidence type="ECO:0000313" key="2">
    <source>
        <dbReference type="Proteomes" id="UP000383932"/>
    </source>
</evidence>
<comment type="caution">
    <text evidence="1">The sequence shown here is derived from an EMBL/GenBank/DDBJ whole genome shotgun (WGS) entry which is preliminary data.</text>
</comment>
<proteinExistence type="predicted"/>
<evidence type="ECO:0000313" key="1">
    <source>
        <dbReference type="EMBL" id="KAB5590472.1"/>
    </source>
</evidence>
<keyword evidence="2" id="KW-1185">Reference proteome</keyword>
<evidence type="ECO:0008006" key="3">
    <source>
        <dbReference type="Google" id="ProtNLM"/>
    </source>
</evidence>
<accession>A0A5N5QFF1</accession>
<dbReference type="InterPro" id="IPR021858">
    <property type="entry name" value="Fun_TF"/>
</dbReference>
<dbReference type="Proteomes" id="UP000383932">
    <property type="component" value="Unassembled WGS sequence"/>
</dbReference>
<reference evidence="1 2" key="1">
    <citation type="journal article" date="2019" name="Fungal Biol. Biotechnol.">
        <title>Draft genome sequence of fastidious pathogen Ceratobasidium theobromae, which causes vascular-streak dieback in Theobroma cacao.</title>
        <authorList>
            <person name="Ali S.S."/>
            <person name="Asman A."/>
            <person name="Shao J."/>
            <person name="Firmansyah A.P."/>
            <person name="Susilo A.W."/>
            <person name="Rosmana A."/>
            <person name="McMahon P."/>
            <person name="Junaid M."/>
            <person name="Guest D."/>
            <person name="Kheng T.Y."/>
            <person name="Meinhardt L.W."/>
            <person name="Bailey B.A."/>
        </authorList>
    </citation>
    <scope>NUCLEOTIDE SEQUENCE [LARGE SCALE GENOMIC DNA]</scope>
    <source>
        <strain evidence="1 2">CT2</strain>
    </source>
</reference>
<protein>
    <recommendedName>
        <fullName evidence="3">Fungal zn(2)-cys(6) binuclear cluster domain containing protein</fullName>
    </recommendedName>
</protein>
<organism evidence="1 2">
    <name type="scientific">Ceratobasidium theobromae</name>
    <dbReference type="NCBI Taxonomy" id="1582974"/>
    <lineage>
        <taxon>Eukaryota</taxon>
        <taxon>Fungi</taxon>
        <taxon>Dikarya</taxon>
        <taxon>Basidiomycota</taxon>
        <taxon>Agaricomycotina</taxon>
        <taxon>Agaricomycetes</taxon>
        <taxon>Cantharellales</taxon>
        <taxon>Ceratobasidiaceae</taxon>
        <taxon>Ceratobasidium</taxon>
    </lineage>
</organism>
<dbReference type="AlphaFoldDB" id="A0A5N5QFF1"/>
<gene>
    <name evidence="1" type="ORF">CTheo_6086</name>
</gene>